<dbReference type="SUPFAM" id="SSF51905">
    <property type="entry name" value="FAD/NAD(P)-binding domain"/>
    <property type="match status" value="2"/>
</dbReference>
<dbReference type="Proteomes" id="UP001194468">
    <property type="component" value="Unassembled WGS sequence"/>
</dbReference>
<feature type="chain" id="PRO_5042160477" description="FAD/NAD(P)-binding domain-containing protein" evidence="5">
    <location>
        <begin position="17"/>
        <end position="578"/>
    </location>
</feature>
<evidence type="ECO:0000313" key="7">
    <source>
        <dbReference type="Proteomes" id="UP001194468"/>
    </source>
</evidence>
<keyword evidence="5" id="KW-0732">Signal</keyword>
<evidence type="ECO:0000256" key="2">
    <source>
        <dbReference type="ARBA" id="ARBA00022630"/>
    </source>
</evidence>
<evidence type="ECO:0000256" key="4">
    <source>
        <dbReference type="ARBA" id="ARBA00023002"/>
    </source>
</evidence>
<evidence type="ECO:0000313" key="6">
    <source>
        <dbReference type="EMBL" id="KAF8449503.1"/>
    </source>
</evidence>
<dbReference type="PANTHER" id="PTHR23023">
    <property type="entry name" value="DIMETHYLANILINE MONOOXYGENASE"/>
    <property type="match status" value="1"/>
</dbReference>
<protein>
    <recommendedName>
        <fullName evidence="8">FAD/NAD(P)-binding domain-containing protein</fullName>
    </recommendedName>
</protein>
<comment type="similarity">
    <text evidence="1">Belongs to the FMO family.</text>
</comment>
<reference evidence="6" key="2">
    <citation type="journal article" date="2020" name="Nat. Commun.">
        <title>Large-scale genome sequencing of mycorrhizal fungi provides insights into the early evolution of symbiotic traits.</title>
        <authorList>
            <person name="Miyauchi S."/>
            <person name="Kiss E."/>
            <person name="Kuo A."/>
            <person name="Drula E."/>
            <person name="Kohler A."/>
            <person name="Sanchez-Garcia M."/>
            <person name="Morin E."/>
            <person name="Andreopoulos B."/>
            <person name="Barry K.W."/>
            <person name="Bonito G."/>
            <person name="Buee M."/>
            <person name="Carver A."/>
            <person name="Chen C."/>
            <person name="Cichocki N."/>
            <person name="Clum A."/>
            <person name="Culley D."/>
            <person name="Crous P.W."/>
            <person name="Fauchery L."/>
            <person name="Girlanda M."/>
            <person name="Hayes R.D."/>
            <person name="Keri Z."/>
            <person name="LaButti K."/>
            <person name="Lipzen A."/>
            <person name="Lombard V."/>
            <person name="Magnuson J."/>
            <person name="Maillard F."/>
            <person name="Murat C."/>
            <person name="Nolan M."/>
            <person name="Ohm R.A."/>
            <person name="Pangilinan J."/>
            <person name="Pereira M.F."/>
            <person name="Perotto S."/>
            <person name="Peter M."/>
            <person name="Pfister S."/>
            <person name="Riley R."/>
            <person name="Sitrit Y."/>
            <person name="Stielow J.B."/>
            <person name="Szollosi G."/>
            <person name="Zifcakova L."/>
            <person name="Stursova M."/>
            <person name="Spatafora J.W."/>
            <person name="Tedersoo L."/>
            <person name="Vaario L.M."/>
            <person name="Yamada A."/>
            <person name="Yan M."/>
            <person name="Wang P."/>
            <person name="Xu J."/>
            <person name="Bruns T."/>
            <person name="Baldrian P."/>
            <person name="Vilgalys R."/>
            <person name="Dunand C."/>
            <person name="Henrissat B."/>
            <person name="Grigoriev I.V."/>
            <person name="Hibbett D."/>
            <person name="Nagy L.G."/>
            <person name="Martin F.M."/>
        </authorList>
    </citation>
    <scope>NUCLEOTIDE SEQUENCE</scope>
    <source>
        <strain evidence="6">BED1</strain>
    </source>
</reference>
<organism evidence="6 7">
    <name type="scientific">Boletus edulis BED1</name>
    <dbReference type="NCBI Taxonomy" id="1328754"/>
    <lineage>
        <taxon>Eukaryota</taxon>
        <taxon>Fungi</taxon>
        <taxon>Dikarya</taxon>
        <taxon>Basidiomycota</taxon>
        <taxon>Agaricomycotina</taxon>
        <taxon>Agaricomycetes</taxon>
        <taxon>Agaricomycetidae</taxon>
        <taxon>Boletales</taxon>
        <taxon>Boletineae</taxon>
        <taxon>Boletaceae</taxon>
        <taxon>Boletoideae</taxon>
        <taxon>Boletus</taxon>
    </lineage>
</organism>
<sequence length="578" mass="65011">MRRVVGLVLLAGVAVASVQRHFSTSPIQESEADEYQFEWPIQRVAIIGAGPSGLVAYRELTEAGLDVRLFERNSVPGGVWHYTEEVPLDAPVPNVPASIGDFVPSLPPAGVDFPYTEEFEDDGEIGRDHRGPKQLWESLTSNMPSPLQQFPQWRWPAGTPWELSHYQIRNYVRSYAAYLNINSNDENPATAYNTRVERVEKRINEAGKEQGWRLWLRSLEPTPSSTYRATWWTEDFDAVVVAVGKYNAPSIPSIPGLEEWVQRFPGLVRHSRQYRRPEVCANHTVLIVGAGVSGTEISRDINRQARIIYQSFRTHITLESRLRRIPDNTTLVGEIEQFLPIPEGSPIQSGFVKLKNGTILSGIDSLILATGYRLSFPFLPQYYDGATYEPHPGSAPTVSPFLPADGSYIRDLYLEQFYIQDPTLAFLGSSDAVLPSYLSLDYTALALAKVWTDTAKLPSGQAMWTWYNKTMEERGGYGKYFILNPKRLSGNHVIARLAYMIGWLNEAASKYGGKQVDGIPKDYKEISYYWQIAHFGGLLQFKGPKEDELKLATLGIQAPGNSANQGMYDDVLFLDDDW</sequence>
<dbReference type="PRINTS" id="PR00419">
    <property type="entry name" value="ADXRDTASE"/>
</dbReference>
<dbReference type="GO" id="GO:0050661">
    <property type="term" value="F:NADP binding"/>
    <property type="evidence" value="ECO:0007669"/>
    <property type="project" value="InterPro"/>
</dbReference>
<dbReference type="GO" id="GO:0050660">
    <property type="term" value="F:flavin adenine dinucleotide binding"/>
    <property type="evidence" value="ECO:0007669"/>
    <property type="project" value="InterPro"/>
</dbReference>
<evidence type="ECO:0000256" key="5">
    <source>
        <dbReference type="SAM" id="SignalP"/>
    </source>
</evidence>
<keyword evidence="4" id="KW-0560">Oxidoreductase</keyword>
<dbReference type="Pfam" id="PF00743">
    <property type="entry name" value="FMO-like"/>
    <property type="match status" value="1"/>
</dbReference>
<keyword evidence="2" id="KW-0285">Flavoprotein</keyword>
<proteinExistence type="inferred from homology"/>
<evidence type="ECO:0008006" key="8">
    <source>
        <dbReference type="Google" id="ProtNLM"/>
    </source>
</evidence>
<gene>
    <name evidence="6" type="ORF">L210DRAFT_922823</name>
</gene>
<dbReference type="Pfam" id="PF13450">
    <property type="entry name" value="NAD_binding_8"/>
    <property type="match status" value="1"/>
</dbReference>
<name>A0AAD4GKR9_BOLED</name>
<accession>A0AAD4GKR9</accession>
<dbReference type="InterPro" id="IPR020946">
    <property type="entry name" value="Flavin_mOase-like"/>
</dbReference>
<keyword evidence="3" id="KW-0274">FAD</keyword>
<comment type="caution">
    <text evidence="6">The sequence shown here is derived from an EMBL/GenBank/DDBJ whole genome shotgun (WGS) entry which is preliminary data.</text>
</comment>
<dbReference type="InterPro" id="IPR036188">
    <property type="entry name" value="FAD/NAD-bd_sf"/>
</dbReference>
<evidence type="ECO:0000256" key="1">
    <source>
        <dbReference type="ARBA" id="ARBA00009183"/>
    </source>
</evidence>
<keyword evidence="7" id="KW-1185">Reference proteome</keyword>
<dbReference type="AlphaFoldDB" id="A0AAD4GKR9"/>
<dbReference type="InterPro" id="IPR050346">
    <property type="entry name" value="FMO-like"/>
</dbReference>
<feature type="signal peptide" evidence="5">
    <location>
        <begin position="1"/>
        <end position="16"/>
    </location>
</feature>
<dbReference type="Gene3D" id="3.50.50.60">
    <property type="entry name" value="FAD/NAD(P)-binding domain"/>
    <property type="match status" value="2"/>
</dbReference>
<dbReference type="GO" id="GO:0004499">
    <property type="term" value="F:N,N-dimethylaniline monooxygenase activity"/>
    <property type="evidence" value="ECO:0007669"/>
    <property type="project" value="InterPro"/>
</dbReference>
<reference evidence="6" key="1">
    <citation type="submission" date="2019-10" db="EMBL/GenBank/DDBJ databases">
        <authorList>
            <consortium name="DOE Joint Genome Institute"/>
            <person name="Kuo A."/>
            <person name="Miyauchi S."/>
            <person name="Kiss E."/>
            <person name="Drula E."/>
            <person name="Kohler A."/>
            <person name="Sanchez-Garcia M."/>
            <person name="Andreopoulos B."/>
            <person name="Barry K.W."/>
            <person name="Bonito G."/>
            <person name="Buee M."/>
            <person name="Carver A."/>
            <person name="Chen C."/>
            <person name="Cichocki N."/>
            <person name="Clum A."/>
            <person name="Culley D."/>
            <person name="Crous P.W."/>
            <person name="Fauchery L."/>
            <person name="Girlanda M."/>
            <person name="Hayes R."/>
            <person name="Keri Z."/>
            <person name="LaButti K."/>
            <person name="Lipzen A."/>
            <person name="Lombard V."/>
            <person name="Magnuson J."/>
            <person name="Maillard F."/>
            <person name="Morin E."/>
            <person name="Murat C."/>
            <person name="Nolan M."/>
            <person name="Ohm R."/>
            <person name="Pangilinan J."/>
            <person name="Pereira M."/>
            <person name="Perotto S."/>
            <person name="Peter M."/>
            <person name="Riley R."/>
            <person name="Sitrit Y."/>
            <person name="Stielow B."/>
            <person name="Szollosi G."/>
            <person name="Zifcakova L."/>
            <person name="Stursova M."/>
            <person name="Spatafora J.W."/>
            <person name="Tedersoo L."/>
            <person name="Vaario L.-M."/>
            <person name="Yamada A."/>
            <person name="Yan M."/>
            <person name="Wang P."/>
            <person name="Xu J."/>
            <person name="Bruns T."/>
            <person name="Baldrian P."/>
            <person name="Vilgalys R."/>
            <person name="Henrissat B."/>
            <person name="Grigoriev I.V."/>
            <person name="Hibbett D."/>
            <person name="Nagy L.G."/>
            <person name="Martin F.M."/>
        </authorList>
    </citation>
    <scope>NUCLEOTIDE SEQUENCE</scope>
    <source>
        <strain evidence="6">BED1</strain>
    </source>
</reference>
<dbReference type="EMBL" id="WHUW01000003">
    <property type="protein sequence ID" value="KAF8449503.1"/>
    <property type="molecule type" value="Genomic_DNA"/>
</dbReference>
<evidence type="ECO:0000256" key="3">
    <source>
        <dbReference type="ARBA" id="ARBA00022827"/>
    </source>
</evidence>